<protein>
    <submittedName>
        <fullName evidence="6">Leukocyte surface antigen CD53</fullName>
    </submittedName>
</protein>
<dbReference type="InterPro" id="IPR018499">
    <property type="entry name" value="Tetraspanin/Peripherin"/>
</dbReference>
<dbReference type="Pfam" id="PF00335">
    <property type="entry name" value="Tetraspanin"/>
    <property type="match status" value="1"/>
</dbReference>
<dbReference type="PANTHER" id="PTHR19282:SF544">
    <property type="entry name" value="TETRASPANIN"/>
    <property type="match status" value="1"/>
</dbReference>
<sequence>MAKINPCFKKIFITFNALFAILGVVIFSLAIIGHRYTSQIPNMYGVIALYVIGSIMFIFSCLGVFAAYKESKWALIVFFVLMCVTTIILLRVAVPTAISKPEFISTVKDEFRKMSLTKDMVPAFDIIQSSFHCCGLSNGYRDWNGQIPESCNCDNGEFSERDAHVVRDSSLTFSPRFHDCGPCVDPVNVQFHKAARTIMEQTKLRVKEVTGDT</sequence>
<accession>A0AAD5FJ50</accession>
<proteinExistence type="predicted"/>
<dbReference type="EMBL" id="MU551705">
    <property type="protein sequence ID" value="KAI5617337.1"/>
    <property type="molecule type" value="Genomic_DNA"/>
</dbReference>
<dbReference type="InterPro" id="IPR008952">
    <property type="entry name" value="Tetraspanin_EC2_sf"/>
</dbReference>
<evidence type="ECO:0000313" key="6">
    <source>
        <dbReference type="EMBL" id="KAI5617337.1"/>
    </source>
</evidence>
<dbReference type="Proteomes" id="UP001205998">
    <property type="component" value="Unassembled WGS sequence"/>
</dbReference>
<evidence type="ECO:0000256" key="1">
    <source>
        <dbReference type="ARBA" id="ARBA00004141"/>
    </source>
</evidence>
<feature type="transmembrane region" description="Helical" evidence="5">
    <location>
        <begin position="12"/>
        <end position="32"/>
    </location>
</feature>
<evidence type="ECO:0000256" key="2">
    <source>
        <dbReference type="ARBA" id="ARBA00022692"/>
    </source>
</evidence>
<dbReference type="Gene3D" id="1.10.1450.10">
    <property type="entry name" value="Tetraspanin"/>
    <property type="match status" value="1"/>
</dbReference>
<evidence type="ECO:0000256" key="5">
    <source>
        <dbReference type="SAM" id="Phobius"/>
    </source>
</evidence>
<dbReference type="AlphaFoldDB" id="A0AAD5FJ50"/>
<dbReference type="GO" id="GO:0005886">
    <property type="term" value="C:plasma membrane"/>
    <property type="evidence" value="ECO:0007669"/>
    <property type="project" value="TreeGrafter"/>
</dbReference>
<feature type="transmembrane region" description="Helical" evidence="5">
    <location>
        <begin position="44"/>
        <end position="67"/>
    </location>
</feature>
<feature type="transmembrane region" description="Helical" evidence="5">
    <location>
        <begin position="73"/>
        <end position="94"/>
    </location>
</feature>
<organism evidence="6 7">
    <name type="scientific">Silurus asotus</name>
    <name type="common">Amur catfish</name>
    <name type="synonym">Parasilurus asotus</name>
    <dbReference type="NCBI Taxonomy" id="30991"/>
    <lineage>
        <taxon>Eukaryota</taxon>
        <taxon>Metazoa</taxon>
        <taxon>Chordata</taxon>
        <taxon>Craniata</taxon>
        <taxon>Vertebrata</taxon>
        <taxon>Euteleostomi</taxon>
        <taxon>Actinopterygii</taxon>
        <taxon>Neopterygii</taxon>
        <taxon>Teleostei</taxon>
        <taxon>Ostariophysi</taxon>
        <taxon>Siluriformes</taxon>
        <taxon>Siluridae</taxon>
        <taxon>Silurus</taxon>
    </lineage>
</organism>
<dbReference type="PRINTS" id="PR00259">
    <property type="entry name" value="TMFOUR"/>
</dbReference>
<comment type="subcellular location">
    <subcellularLocation>
        <location evidence="1">Membrane</location>
        <topology evidence="1">Multi-pass membrane protein</topology>
    </subcellularLocation>
</comment>
<keyword evidence="7" id="KW-1185">Reference proteome</keyword>
<evidence type="ECO:0000313" key="7">
    <source>
        <dbReference type="Proteomes" id="UP001205998"/>
    </source>
</evidence>
<comment type="caution">
    <text evidence="6">The sequence shown here is derived from an EMBL/GenBank/DDBJ whole genome shotgun (WGS) entry which is preliminary data.</text>
</comment>
<evidence type="ECO:0000256" key="3">
    <source>
        <dbReference type="ARBA" id="ARBA00022989"/>
    </source>
</evidence>
<dbReference type="PANTHER" id="PTHR19282">
    <property type="entry name" value="TETRASPANIN"/>
    <property type="match status" value="1"/>
</dbReference>
<dbReference type="SUPFAM" id="SSF48652">
    <property type="entry name" value="Tetraspanin"/>
    <property type="match status" value="1"/>
</dbReference>
<keyword evidence="3 5" id="KW-1133">Transmembrane helix</keyword>
<gene>
    <name evidence="6" type="ORF">C0J50_23118</name>
</gene>
<keyword evidence="2 5" id="KW-0812">Transmembrane</keyword>
<name>A0AAD5FJ50_SILAS</name>
<reference evidence="6" key="1">
    <citation type="submission" date="2018-07" db="EMBL/GenBank/DDBJ databases">
        <title>Comparative genomics of catfishes provides insights into carnivory and benthic adaptation.</title>
        <authorList>
            <person name="Zhang Y."/>
            <person name="Wang D."/>
            <person name="Peng Z."/>
            <person name="Zheng S."/>
            <person name="Shao F."/>
            <person name="Tao W."/>
        </authorList>
    </citation>
    <scope>NUCLEOTIDE SEQUENCE</scope>
    <source>
        <strain evidence="6">Chongqing</strain>
    </source>
</reference>
<evidence type="ECO:0000256" key="4">
    <source>
        <dbReference type="ARBA" id="ARBA00023136"/>
    </source>
</evidence>
<keyword evidence="4 5" id="KW-0472">Membrane</keyword>